<comment type="caution">
    <text evidence="6">The sequence shown here is derived from an EMBL/GenBank/DDBJ whole genome shotgun (WGS) entry which is preliminary data.</text>
</comment>
<feature type="binding site" evidence="5">
    <location>
        <begin position="123"/>
        <end position="128"/>
    </location>
    <ligand>
        <name>S-adenosyl-L-methionine</name>
        <dbReference type="ChEBI" id="CHEBI:59789"/>
    </ligand>
</feature>
<comment type="function">
    <text evidence="5">Specifically methylates the pseudouridine at position 1915 (m3Psi1915) in 23S rRNA.</text>
</comment>
<dbReference type="Gene3D" id="3.40.1280.10">
    <property type="match status" value="1"/>
</dbReference>
<dbReference type="Proteomes" id="UP000019184">
    <property type="component" value="Unassembled WGS sequence"/>
</dbReference>
<organism evidence="6 7">
    <name type="scientific">Candidatus Contendobacter odensis Run_B_J11</name>
    <dbReference type="NCBI Taxonomy" id="1400861"/>
    <lineage>
        <taxon>Bacteria</taxon>
        <taxon>Pseudomonadati</taxon>
        <taxon>Pseudomonadota</taxon>
        <taxon>Gammaproteobacteria</taxon>
        <taxon>Candidatus Competibacteraceae</taxon>
        <taxon>Candidatus Contendibacter</taxon>
    </lineage>
</organism>
<evidence type="ECO:0000256" key="3">
    <source>
        <dbReference type="ARBA" id="ARBA00022691"/>
    </source>
</evidence>
<dbReference type="EMBL" id="CBTK010000112">
    <property type="protein sequence ID" value="CDH44888.1"/>
    <property type="molecule type" value="Genomic_DNA"/>
</dbReference>
<sequence>MKIHLLAIGTRMPSWVKAGYSEYAERLTRECMLNLVEIPAGKRGAHPDLARIVHDEGERLLTAAPAGSRIVALDERGQPWSTAELAEQLAGWLRDGREISLLVGGPDGLDPACRARADGLWSLSRLTLPHPLVRVVVAEQIYRAWSLLHHHPYHRA</sequence>
<evidence type="ECO:0000256" key="1">
    <source>
        <dbReference type="ARBA" id="ARBA00022603"/>
    </source>
</evidence>
<keyword evidence="5" id="KW-0963">Cytoplasm</keyword>
<keyword evidence="5" id="KW-0698">rRNA processing</keyword>
<gene>
    <name evidence="5" type="primary">rlmH</name>
    <name evidence="6" type="ORF">BN874_20008</name>
</gene>
<dbReference type="InterPro" id="IPR003742">
    <property type="entry name" value="RlmH-like"/>
</dbReference>
<dbReference type="GO" id="GO:0005737">
    <property type="term" value="C:cytoplasm"/>
    <property type="evidence" value="ECO:0007669"/>
    <property type="project" value="UniProtKB-SubCell"/>
</dbReference>
<dbReference type="InterPro" id="IPR029028">
    <property type="entry name" value="Alpha/beta_knot_MTases"/>
</dbReference>
<dbReference type="InterPro" id="IPR029026">
    <property type="entry name" value="tRNA_m1G_MTases_N"/>
</dbReference>
<keyword evidence="7" id="KW-1185">Reference proteome</keyword>
<dbReference type="NCBIfam" id="TIGR00246">
    <property type="entry name" value="tRNA_RlmH_YbeA"/>
    <property type="match status" value="1"/>
</dbReference>
<keyword evidence="3 5" id="KW-0949">S-adenosyl-L-methionine</keyword>
<evidence type="ECO:0000256" key="4">
    <source>
        <dbReference type="ARBA" id="ARBA00038303"/>
    </source>
</evidence>
<proteinExistence type="inferred from homology"/>
<dbReference type="AlphaFoldDB" id="A0A7U7GB29"/>
<dbReference type="PANTHER" id="PTHR33603:SF1">
    <property type="entry name" value="RIBOSOMAL RNA LARGE SUBUNIT METHYLTRANSFERASE H"/>
    <property type="match status" value="1"/>
</dbReference>
<feature type="binding site" evidence="5">
    <location>
        <position position="73"/>
    </location>
    <ligand>
        <name>S-adenosyl-L-methionine</name>
        <dbReference type="ChEBI" id="CHEBI:59789"/>
    </ligand>
</feature>
<dbReference type="GO" id="GO:0070038">
    <property type="term" value="F:rRNA (pseudouridine-N3-)-methyltransferase activity"/>
    <property type="evidence" value="ECO:0007669"/>
    <property type="project" value="UniProtKB-UniRule"/>
</dbReference>
<dbReference type="CDD" id="cd18081">
    <property type="entry name" value="RlmH-like"/>
    <property type="match status" value="1"/>
</dbReference>
<evidence type="ECO:0000256" key="2">
    <source>
        <dbReference type="ARBA" id="ARBA00022679"/>
    </source>
</evidence>
<protein>
    <recommendedName>
        <fullName evidence="5">Ribosomal RNA large subunit methyltransferase H</fullName>
        <ecNumber evidence="5">2.1.1.177</ecNumber>
    </recommendedName>
    <alternativeName>
        <fullName evidence="5">23S rRNA (pseudouridine1915-N3)-methyltransferase</fullName>
    </alternativeName>
    <alternativeName>
        <fullName evidence="5">23S rRNA m3Psi1915 methyltransferase</fullName>
    </alternativeName>
    <alternativeName>
        <fullName evidence="5">rRNA (pseudouridine-N3-)-methyltransferase RlmH</fullName>
    </alternativeName>
</protein>
<keyword evidence="1 5" id="KW-0489">Methyltransferase</keyword>
<feature type="binding site" evidence="5">
    <location>
        <position position="104"/>
    </location>
    <ligand>
        <name>S-adenosyl-L-methionine</name>
        <dbReference type="ChEBI" id="CHEBI:59789"/>
    </ligand>
</feature>
<comment type="similarity">
    <text evidence="4 5">Belongs to the RNA methyltransferase RlmH family.</text>
</comment>
<dbReference type="RefSeq" id="WP_034432068.1">
    <property type="nucleotide sequence ID" value="NZ_CBTK010000112.1"/>
</dbReference>
<accession>A0A7U7GB29</accession>
<evidence type="ECO:0000313" key="6">
    <source>
        <dbReference type="EMBL" id="CDH44888.1"/>
    </source>
</evidence>
<comment type="catalytic activity">
    <reaction evidence="5">
        <text>pseudouridine(1915) in 23S rRNA + S-adenosyl-L-methionine = N(3)-methylpseudouridine(1915) in 23S rRNA + S-adenosyl-L-homocysteine + H(+)</text>
        <dbReference type="Rhea" id="RHEA:42752"/>
        <dbReference type="Rhea" id="RHEA-COMP:10221"/>
        <dbReference type="Rhea" id="RHEA-COMP:10222"/>
        <dbReference type="ChEBI" id="CHEBI:15378"/>
        <dbReference type="ChEBI" id="CHEBI:57856"/>
        <dbReference type="ChEBI" id="CHEBI:59789"/>
        <dbReference type="ChEBI" id="CHEBI:65314"/>
        <dbReference type="ChEBI" id="CHEBI:74486"/>
        <dbReference type="EC" id="2.1.1.177"/>
    </reaction>
</comment>
<dbReference type="Pfam" id="PF02590">
    <property type="entry name" value="SPOUT_MTase"/>
    <property type="match status" value="1"/>
</dbReference>
<name>A0A7U7GB29_9GAMM</name>
<keyword evidence="2 5" id="KW-0808">Transferase</keyword>
<comment type="subcellular location">
    <subcellularLocation>
        <location evidence="5">Cytoplasm</location>
    </subcellularLocation>
</comment>
<dbReference type="EC" id="2.1.1.177" evidence="5"/>
<comment type="subunit">
    <text evidence="5">Homodimer.</text>
</comment>
<dbReference type="NCBIfam" id="NF000986">
    <property type="entry name" value="PRK00103.1-4"/>
    <property type="match status" value="1"/>
</dbReference>
<dbReference type="PANTHER" id="PTHR33603">
    <property type="entry name" value="METHYLTRANSFERASE"/>
    <property type="match status" value="1"/>
</dbReference>
<dbReference type="PIRSF" id="PIRSF004505">
    <property type="entry name" value="MT_bac"/>
    <property type="match status" value="1"/>
</dbReference>
<evidence type="ECO:0000256" key="5">
    <source>
        <dbReference type="HAMAP-Rule" id="MF_00658"/>
    </source>
</evidence>
<evidence type="ECO:0000313" key="7">
    <source>
        <dbReference type="Proteomes" id="UP000019184"/>
    </source>
</evidence>
<dbReference type="HAMAP" id="MF_00658">
    <property type="entry name" value="23SrRNA_methyltr_H"/>
    <property type="match status" value="1"/>
</dbReference>
<reference evidence="6 7" key="1">
    <citation type="journal article" date="2014" name="ISME J.">
        <title>Candidatus Competibacter-lineage genomes retrieved from metagenomes reveal functional metabolic diversity.</title>
        <authorList>
            <person name="McIlroy S.J."/>
            <person name="Albertsen M."/>
            <person name="Andresen E.K."/>
            <person name="Saunders A.M."/>
            <person name="Kristiansen R."/>
            <person name="Stokholm-Bjerregaard M."/>
            <person name="Nielsen K.L."/>
            <person name="Nielsen P.H."/>
        </authorList>
    </citation>
    <scope>NUCLEOTIDE SEQUENCE [LARGE SCALE GENOMIC DNA]</scope>
    <source>
        <strain evidence="6 7">Run_B_J11</strain>
    </source>
</reference>
<dbReference type="SUPFAM" id="SSF75217">
    <property type="entry name" value="alpha/beta knot"/>
    <property type="match status" value="1"/>
</dbReference>
<dbReference type="OrthoDB" id="9806643at2"/>